<keyword evidence="5 9" id="KW-1133">Transmembrane helix</keyword>
<comment type="subcellular location">
    <subcellularLocation>
        <location evidence="1">Membrane</location>
    </subcellularLocation>
</comment>
<dbReference type="GO" id="GO:0004672">
    <property type="term" value="F:protein kinase activity"/>
    <property type="evidence" value="ECO:0007669"/>
    <property type="project" value="InterPro"/>
</dbReference>
<dbReference type="FunFam" id="3.80.10.10:FF:000383">
    <property type="entry name" value="Leucine-rich repeat receptor protein kinase EMS1"/>
    <property type="match status" value="1"/>
</dbReference>
<keyword evidence="3 9" id="KW-0812">Transmembrane</keyword>
<dbReference type="PROSITE" id="PS50011">
    <property type="entry name" value="PROTEIN_KINASE_DOM"/>
    <property type="match status" value="1"/>
</dbReference>
<keyword evidence="4" id="KW-0677">Repeat</keyword>
<evidence type="ECO:0000256" key="9">
    <source>
        <dbReference type="SAM" id="Phobius"/>
    </source>
</evidence>
<evidence type="ECO:0000313" key="13">
    <source>
        <dbReference type="Proteomes" id="UP000734854"/>
    </source>
</evidence>
<feature type="compositionally biased region" description="Pro residues" evidence="8">
    <location>
        <begin position="238"/>
        <end position="252"/>
    </location>
</feature>
<dbReference type="InterPro" id="IPR000719">
    <property type="entry name" value="Prot_kinase_dom"/>
</dbReference>
<dbReference type="PANTHER" id="PTHR48007">
    <property type="entry name" value="LEUCINE-RICH REPEAT RECEPTOR-LIKE PROTEIN KINASE PXC1"/>
    <property type="match status" value="1"/>
</dbReference>
<dbReference type="InterPro" id="IPR046959">
    <property type="entry name" value="PRK1-6/SRF4-like"/>
</dbReference>
<dbReference type="AlphaFoldDB" id="A0A8J5C7L2"/>
<keyword evidence="13" id="KW-1185">Reference proteome</keyword>
<keyword evidence="2" id="KW-0433">Leucine-rich repeat</keyword>
<dbReference type="InterPro" id="IPR017441">
    <property type="entry name" value="Protein_kinase_ATP_BS"/>
</dbReference>
<sequence length="622" mass="66876">MEHSALLLFHFLFLFFSLIAGESDDVRKSLIRFLEKLSPNDPQLAQRLGWNASTDPCNGTAVGWSNLTCIDKKMAVQTISLEGMGLNGTIDAGELCRAPSLAVVRLQDNFIRGILPAEISNCANLMHLYLRNNQLVGSLPSSLADLGNLKLLDLSNNNFSGELPAALSRISGLSGFLVQNNNLNGSIPGFWFRNFGAGYFNVSYNQFSGPIPEGAEDIGSASFSGNQGLCGRPLPNACSPPSPSSSPSPSPSPDQGKKDHWGTREKLILFSGYIALGLFLLAYAAYRVLRKKAAKRNKKIAASESSSPKSSFTMNKTVATGSEHPISTESAATEGSTLVVLKKSTTTAAELKFEELLKAPAELLGRGRFGSVYKVVMADGAALAVKRLKDSGGSGAEFRRRMVRVDMAARHPNVLPAVAFYCSSQGKLVVYEFQQNGSLLNLLRGSNRAGGGAFDWSWRLRVAAGIAEGLAFMHKELDSEGLIGHGNLKSSNILMNAGMDPCISEYGLVVANAGDGADKPDVYGFGIILLELLTGKPVQNDPQELAKWVNSVVREEWTVEVFDKSIVSGAGASEERMVQMLQVGLRCVNPSAKARPSMDQVASMINAVREEDERSLLVSESE</sequence>
<dbReference type="EMBL" id="JACMSC010000021">
    <property type="protein sequence ID" value="KAG6469869.1"/>
    <property type="molecule type" value="Genomic_DNA"/>
</dbReference>
<dbReference type="Proteomes" id="UP000734854">
    <property type="component" value="Unassembled WGS sequence"/>
</dbReference>
<reference evidence="12 13" key="1">
    <citation type="submission" date="2020-08" db="EMBL/GenBank/DDBJ databases">
        <title>Plant Genome Project.</title>
        <authorList>
            <person name="Zhang R.-G."/>
        </authorList>
    </citation>
    <scope>NUCLEOTIDE SEQUENCE [LARGE SCALE GENOMIC DNA]</scope>
    <source>
        <tissue evidence="12">Rhizome</tissue>
    </source>
</reference>
<name>A0A8J5C7L2_ZINOF</name>
<dbReference type="PANTHER" id="PTHR48007:SF79">
    <property type="entry name" value="(WILD MALAYSIAN BANANA) HYPOTHETICAL PROTEIN"/>
    <property type="match status" value="1"/>
</dbReference>
<keyword evidence="7" id="KW-0067">ATP-binding</keyword>
<evidence type="ECO:0000256" key="3">
    <source>
        <dbReference type="ARBA" id="ARBA00022692"/>
    </source>
</evidence>
<evidence type="ECO:0000256" key="4">
    <source>
        <dbReference type="ARBA" id="ARBA00022737"/>
    </source>
</evidence>
<feature type="chain" id="PRO_5035230696" description="Protein kinase domain-containing protein" evidence="10">
    <location>
        <begin position="22"/>
        <end position="622"/>
    </location>
</feature>
<dbReference type="Pfam" id="PF07714">
    <property type="entry name" value="PK_Tyr_Ser-Thr"/>
    <property type="match status" value="1"/>
</dbReference>
<feature type="domain" description="Protein kinase" evidence="11">
    <location>
        <begin position="358"/>
        <end position="617"/>
    </location>
</feature>
<comment type="caution">
    <text evidence="12">The sequence shown here is derived from an EMBL/GenBank/DDBJ whole genome shotgun (WGS) entry which is preliminary data.</text>
</comment>
<dbReference type="Pfam" id="PF13855">
    <property type="entry name" value="LRR_8"/>
    <property type="match status" value="1"/>
</dbReference>
<evidence type="ECO:0000259" key="11">
    <source>
        <dbReference type="PROSITE" id="PS50011"/>
    </source>
</evidence>
<dbReference type="PROSITE" id="PS00107">
    <property type="entry name" value="PROTEIN_KINASE_ATP"/>
    <property type="match status" value="1"/>
</dbReference>
<feature type="binding site" evidence="7">
    <location>
        <position position="386"/>
    </location>
    <ligand>
        <name>ATP</name>
        <dbReference type="ChEBI" id="CHEBI:30616"/>
    </ligand>
</feature>
<keyword evidence="6 9" id="KW-0472">Membrane</keyword>
<evidence type="ECO:0000256" key="7">
    <source>
        <dbReference type="PROSITE-ProRule" id="PRU10141"/>
    </source>
</evidence>
<feature type="transmembrane region" description="Helical" evidence="9">
    <location>
        <begin position="267"/>
        <end position="289"/>
    </location>
</feature>
<dbReference type="InterPro" id="IPR001611">
    <property type="entry name" value="Leu-rich_rpt"/>
</dbReference>
<gene>
    <name evidence="12" type="ORF">ZIOFF_070802</name>
</gene>
<evidence type="ECO:0000256" key="1">
    <source>
        <dbReference type="ARBA" id="ARBA00004370"/>
    </source>
</evidence>
<dbReference type="OrthoDB" id="69842at2759"/>
<feature type="signal peptide" evidence="10">
    <location>
        <begin position="1"/>
        <end position="21"/>
    </location>
</feature>
<dbReference type="InterPro" id="IPR001245">
    <property type="entry name" value="Ser-Thr/Tyr_kinase_cat_dom"/>
</dbReference>
<evidence type="ECO:0000256" key="6">
    <source>
        <dbReference type="ARBA" id="ARBA00023136"/>
    </source>
</evidence>
<keyword evidence="7" id="KW-0547">Nucleotide-binding</keyword>
<accession>A0A8J5C7L2</accession>
<evidence type="ECO:0000313" key="12">
    <source>
        <dbReference type="EMBL" id="KAG6469869.1"/>
    </source>
</evidence>
<keyword evidence="10" id="KW-0732">Signal</keyword>
<evidence type="ECO:0000256" key="5">
    <source>
        <dbReference type="ARBA" id="ARBA00022989"/>
    </source>
</evidence>
<feature type="region of interest" description="Disordered" evidence="8">
    <location>
        <begin position="234"/>
        <end position="259"/>
    </location>
</feature>
<dbReference type="GO" id="GO:0005524">
    <property type="term" value="F:ATP binding"/>
    <property type="evidence" value="ECO:0007669"/>
    <property type="project" value="UniProtKB-UniRule"/>
</dbReference>
<organism evidence="12 13">
    <name type="scientific">Zingiber officinale</name>
    <name type="common">Ginger</name>
    <name type="synonym">Amomum zingiber</name>
    <dbReference type="NCBI Taxonomy" id="94328"/>
    <lineage>
        <taxon>Eukaryota</taxon>
        <taxon>Viridiplantae</taxon>
        <taxon>Streptophyta</taxon>
        <taxon>Embryophyta</taxon>
        <taxon>Tracheophyta</taxon>
        <taxon>Spermatophyta</taxon>
        <taxon>Magnoliopsida</taxon>
        <taxon>Liliopsida</taxon>
        <taxon>Zingiberales</taxon>
        <taxon>Zingiberaceae</taxon>
        <taxon>Zingiber</taxon>
    </lineage>
</organism>
<dbReference type="GO" id="GO:0016020">
    <property type="term" value="C:membrane"/>
    <property type="evidence" value="ECO:0007669"/>
    <property type="project" value="UniProtKB-SubCell"/>
</dbReference>
<protein>
    <recommendedName>
        <fullName evidence="11">Protein kinase domain-containing protein</fullName>
    </recommendedName>
</protein>
<evidence type="ECO:0000256" key="10">
    <source>
        <dbReference type="SAM" id="SignalP"/>
    </source>
</evidence>
<evidence type="ECO:0000256" key="2">
    <source>
        <dbReference type="ARBA" id="ARBA00022614"/>
    </source>
</evidence>
<proteinExistence type="predicted"/>
<evidence type="ECO:0000256" key="8">
    <source>
        <dbReference type="SAM" id="MobiDB-lite"/>
    </source>
</evidence>